<evidence type="ECO:0000313" key="3">
    <source>
        <dbReference type="EMBL" id="SKA76836.1"/>
    </source>
</evidence>
<dbReference type="Gene3D" id="3.30.70.360">
    <property type="match status" value="1"/>
</dbReference>
<dbReference type="InterPro" id="IPR052030">
    <property type="entry name" value="Peptidase_M20/M20A_hydrolases"/>
</dbReference>
<dbReference type="SUPFAM" id="SSF53187">
    <property type="entry name" value="Zn-dependent exopeptidases"/>
    <property type="match status" value="1"/>
</dbReference>
<dbReference type="PANTHER" id="PTHR30575">
    <property type="entry name" value="PEPTIDASE M20"/>
    <property type="match status" value="1"/>
</dbReference>
<gene>
    <name evidence="3" type="ORF">SAMN05443428_101270</name>
</gene>
<dbReference type="OrthoDB" id="9781032at2"/>
<dbReference type="GO" id="GO:0005737">
    <property type="term" value="C:cytoplasm"/>
    <property type="evidence" value="ECO:0007669"/>
    <property type="project" value="TreeGrafter"/>
</dbReference>
<dbReference type="InterPro" id="IPR017144">
    <property type="entry name" value="Xaa-Arg_dipeptidase"/>
</dbReference>
<dbReference type="GO" id="GO:0046657">
    <property type="term" value="P:folic acid catabolic process"/>
    <property type="evidence" value="ECO:0007669"/>
    <property type="project" value="TreeGrafter"/>
</dbReference>
<keyword evidence="3" id="KW-0378">Hydrolase</keyword>
<evidence type="ECO:0000313" key="4">
    <source>
        <dbReference type="Proteomes" id="UP000190105"/>
    </source>
</evidence>
<dbReference type="SUPFAM" id="SSF55031">
    <property type="entry name" value="Bacterial exopeptidase dimerisation domain"/>
    <property type="match status" value="1"/>
</dbReference>
<reference evidence="4" key="1">
    <citation type="submission" date="2017-02" db="EMBL/GenBank/DDBJ databases">
        <authorList>
            <person name="Varghese N."/>
            <person name="Submissions S."/>
        </authorList>
    </citation>
    <scope>NUCLEOTIDE SEQUENCE [LARGE SCALE GENOMIC DNA]</scope>
    <source>
        <strain evidence="4">USBA 833</strain>
    </source>
</reference>
<dbReference type="PANTHER" id="PTHR30575:SF0">
    <property type="entry name" value="XAA-ARG DIPEPTIDASE"/>
    <property type="match status" value="1"/>
</dbReference>
<dbReference type="STRING" id="1147123.SAMN05443428_101270"/>
<feature type="domain" description="Peptidase M20 dimerisation" evidence="2">
    <location>
        <begin position="165"/>
        <end position="258"/>
    </location>
</feature>
<organism evidence="3 4">
    <name type="scientific">Caloramator quimbayensis</name>
    <dbReference type="NCBI Taxonomy" id="1147123"/>
    <lineage>
        <taxon>Bacteria</taxon>
        <taxon>Bacillati</taxon>
        <taxon>Bacillota</taxon>
        <taxon>Clostridia</taxon>
        <taxon>Eubacteriales</taxon>
        <taxon>Clostridiaceae</taxon>
        <taxon>Caloramator</taxon>
    </lineage>
</organism>
<dbReference type="GO" id="GO:0071713">
    <property type="term" value="F:para-aminobenzoyl-glutamate hydrolase activity"/>
    <property type="evidence" value="ECO:0007669"/>
    <property type="project" value="TreeGrafter"/>
</dbReference>
<dbReference type="Proteomes" id="UP000190105">
    <property type="component" value="Unassembled WGS sequence"/>
</dbReference>
<dbReference type="EMBL" id="FUYH01000001">
    <property type="protein sequence ID" value="SKA76836.1"/>
    <property type="molecule type" value="Genomic_DNA"/>
</dbReference>
<dbReference type="Pfam" id="PF07687">
    <property type="entry name" value="M20_dimer"/>
    <property type="match status" value="1"/>
</dbReference>
<dbReference type="InterPro" id="IPR011650">
    <property type="entry name" value="Peptidase_M20_dimer"/>
</dbReference>
<keyword evidence="4" id="KW-1185">Reference proteome</keyword>
<dbReference type="RefSeq" id="WP_078695299.1">
    <property type="nucleotide sequence ID" value="NZ_FUYH01000001.1"/>
</dbReference>
<evidence type="ECO:0000256" key="1">
    <source>
        <dbReference type="PIRNR" id="PIRNR037226"/>
    </source>
</evidence>
<name>A0A1T4WHL4_9CLOT</name>
<sequence length="378" mass="41825">MENSIRYSIRKIIDSKKEKLEYVVDFMYKNPEKAYFEEKSSSMLVNLLKEEGFEVDIDIAGIENSFKAVCGSGKPRIAYICEYDAKESGHVYGHNITSAINLGAAIALREVLDKIGGSVSVIGCPSESRAPVKIEMMKKGIFDDIDAVLCGHAMDKTCESGSSLGMALMEIEFKGKSAHTSINFNEGISALSPCITFFNLIESIKSKHIDSTFINYIIKNGGEDINLIPDDIICNIMIKAVDIKNLDILCKEIEDCANFSSKLYNCSAEISYLEDKYMPLKTNEKLSTLTCHNLKECGIIEIHGPLNIMASLDLGNISYKIPTIHPYIGICSSPVKYYSKEFSDCTITAYAKEQMLKAASALSITGVDIIQKPEILKE</sequence>
<dbReference type="PIRSF" id="PIRSF037226">
    <property type="entry name" value="Amidohydrolase_ACY1L2_prd"/>
    <property type="match status" value="1"/>
</dbReference>
<dbReference type="GO" id="GO:0016805">
    <property type="term" value="F:dipeptidase activity"/>
    <property type="evidence" value="ECO:0007669"/>
    <property type="project" value="InterPro"/>
</dbReference>
<proteinExistence type="inferred from homology"/>
<comment type="similarity">
    <text evidence="1">Belongs to the peptidase M20A family.</text>
</comment>
<protein>
    <recommendedName>
        <fullName evidence="1">Peptidase M20 domain-containing protein 2</fullName>
    </recommendedName>
</protein>
<evidence type="ECO:0000259" key="2">
    <source>
        <dbReference type="Pfam" id="PF07687"/>
    </source>
</evidence>
<dbReference type="InterPro" id="IPR036264">
    <property type="entry name" value="Bact_exopeptidase_dim_dom"/>
</dbReference>
<accession>A0A1T4WHL4</accession>
<dbReference type="Gene3D" id="3.40.630.10">
    <property type="entry name" value="Zn peptidases"/>
    <property type="match status" value="1"/>
</dbReference>
<dbReference type="AlphaFoldDB" id="A0A1T4WHL4"/>